<reference evidence="1 2" key="1">
    <citation type="submission" date="2018-10" db="EMBL/GenBank/DDBJ databases">
        <title>Genomic Encyclopedia of Archaeal and Bacterial Type Strains, Phase II (KMG-II): from individual species to whole genera.</title>
        <authorList>
            <person name="Goeker M."/>
        </authorList>
    </citation>
    <scope>NUCLEOTIDE SEQUENCE [LARGE SCALE GENOMIC DNA]</scope>
    <source>
        <strain evidence="1 2">DSM 43383</strain>
    </source>
</reference>
<dbReference type="EMBL" id="RBWU01000010">
    <property type="protein sequence ID" value="RKS67696.1"/>
    <property type="molecule type" value="Genomic_DNA"/>
</dbReference>
<organism evidence="1 2">
    <name type="scientific">Actinomadura pelletieri DSM 43383</name>
    <dbReference type="NCBI Taxonomy" id="1120940"/>
    <lineage>
        <taxon>Bacteria</taxon>
        <taxon>Bacillati</taxon>
        <taxon>Actinomycetota</taxon>
        <taxon>Actinomycetes</taxon>
        <taxon>Streptosporangiales</taxon>
        <taxon>Thermomonosporaceae</taxon>
        <taxon>Actinomadura</taxon>
    </lineage>
</organism>
<gene>
    <name evidence="1" type="ORF">BZB76_6821</name>
</gene>
<evidence type="ECO:0000313" key="2">
    <source>
        <dbReference type="Proteomes" id="UP000274601"/>
    </source>
</evidence>
<accession>A0A495Q9E1</accession>
<dbReference type="AlphaFoldDB" id="A0A495Q9E1"/>
<dbReference type="Proteomes" id="UP000274601">
    <property type="component" value="Unassembled WGS sequence"/>
</dbReference>
<feature type="non-terminal residue" evidence="1">
    <location>
        <position position="1"/>
    </location>
</feature>
<proteinExistence type="predicted"/>
<name>A0A495Q9E1_9ACTN</name>
<comment type="caution">
    <text evidence="1">The sequence shown here is derived from an EMBL/GenBank/DDBJ whole genome shotgun (WGS) entry which is preliminary data.</text>
</comment>
<evidence type="ECO:0000313" key="1">
    <source>
        <dbReference type="EMBL" id="RKS67696.1"/>
    </source>
</evidence>
<sequence>KVASTAEASPVLVAYPLGYDWMFLYWYWMRFTDTGSPFGHSRHLDLKSLYAAKGRRPHHVSHHFRCTLPPTPGDRTPS</sequence>
<keyword evidence="2" id="KW-1185">Reference proteome</keyword>
<protein>
    <submittedName>
        <fullName evidence="1">Uncharacterized protein</fullName>
    </submittedName>
</protein>